<dbReference type="InterPro" id="IPR036291">
    <property type="entry name" value="NAD(P)-bd_dom_sf"/>
</dbReference>
<dbReference type="InterPro" id="IPR050463">
    <property type="entry name" value="Gfo/Idh/MocA_oxidrdct_glycsds"/>
</dbReference>
<proteinExistence type="predicted"/>
<name>A0A6C0RCH3_9BACT</name>
<dbReference type="Pfam" id="PF22725">
    <property type="entry name" value="GFO_IDH_MocA_C3"/>
    <property type="match status" value="1"/>
</dbReference>
<evidence type="ECO:0000256" key="2">
    <source>
        <dbReference type="SAM" id="SignalP"/>
    </source>
</evidence>
<evidence type="ECO:0000313" key="5">
    <source>
        <dbReference type="EMBL" id="QIA08348.1"/>
    </source>
</evidence>
<dbReference type="GO" id="GO:0016491">
    <property type="term" value="F:oxidoreductase activity"/>
    <property type="evidence" value="ECO:0007669"/>
    <property type="project" value="UniProtKB-KW"/>
</dbReference>
<dbReference type="Gene3D" id="3.40.50.720">
    <property type="entry name" value="NAD(P)-binding Rossmann-like Domain"/>
    <property type="match status" value="1"/>
</dbReference>
<dbReference type="RefSeq" id="WP_163346267.1">
    <property type="nucleotide sequence ID" value="NZ_CP048409.1"/>
</dbReference>
<dbReference type="PANTHER" id="PTHR43818:SF11">
    <property type="entry name" value="BCDNA.GH03377"/>
    <property type="match status" value="1"/>
</dbReference>
<dbReference type="Pfam" id="PF01408">
    <property type="entry name" value="GFO_IDH_MocA"/>
    <property type="match status" value="1"/>
</dbReference>
<dbReference type="EMBL" id="CP048409">
    <property type="protein sequence ID" value="QIA08348.1"/>
    <property type="molecule type" value="Genomic_DNA"/>
</dbReference>
<evidence type="ECO:0000256" key="1">
    <source>
        <dbReference type="ARBA" id="ARBA00023002"/>
    </source>
</evidence>
<dbReference type="SUPFAM" id="SSF51735">
    <property type="entry name" value="NAD(P)-binding Rossmann-fold domains"/>
    <property type="match status" value="1"/>
</dbReference>
<feature type="domain" description="GFO/IDH/MocA-like oxidoreductase" evidence="4">
    <location>
        <begin position="157"/>
        <end position="280"/>
    </location>
</feature>
<evidence type="ECO:0000259" key="3">
    <source>
        <dbReference type="Pfam" id="PF01408"/>
    </source>
</evidence>
<feature type="signal peptide" evidence="2">
    <location>
        <begin position="1"/>
        <end position="19"/>
    </location>
</feature>
<feature type="domain" description="Gfo/Idh/MocA-like oxidoreductase N-terminal" evidence="3">
    <location>
        <begin position="25"/>
        <end position="142"/>
    </location>
</feature>
<reference evidence="5 6" key="1">
    <citation type="submission" date="2020-02" db="EMBL/GenBank/DDBJ databases">
        <title>Genome sequencing for Draconibacterium sp. strain M1.</title>
        <authorList>
            <person name="Park S.-J."/>
        </authorList>
    </citation>
    <scope>NUCLEOTIDE SEQUENCE [LARGE SCALE GENOMIC DNA]</scope>
    <source>
        <strain evidence="5 6">M1</strain>
    </source>
</reference>
<gene>
    <name evidence="5" type="ORF">G0Q07_11770</name>
</gene>
<dbReference type="Proteomes" id="UP000474630">
    <property type="component" value="Chromosome"/>
</dbReference>
<dbReference type="GO" id="GO:0000166">
    <property type="term" value="F:nucleotide binding"/>
    <property type="evidence" value="ECO:0007669"/>
    <property type="project" value="InterPro"/>
</dbReference>
<dbReference type="KEGG" id="drc:G0Q07_11770"/>
<protein>
    <submittedName>
        <fullName evidence="5">Gfo/Idh/MocA family oxidoreductase</fullName>
    </submittedName>
</protein>
<dbReference type="PANTHER" id="PTHR43818">
    <property type="entry name" value="BCDNA.GH03377"/>
    <property type="match status" value="1"/>
</dbReference>
<accession>A0A6C0RCH3</accession>
<dbReference type="AlphaFoldDB" id="A0A6C0RCH3"/>
<keyword evidence="6" id="KW-1185">Reference proteome</keyword>
<keyword evidence="2" id="KW-0732">Signal</keyword>
<sequence length="362" mass="41023">MKIIRLVFCFFIVFNSAIAQKPVRIGIAGLSHSHVIPLLKNLDREDIQIVGIAESNTELSTRYAREFDIDDKLLFESLDLMLEQTQPEGVVTFTSIYEHLKVVQLCAPKGIHVMIEKPLAVSNDHALKMAKIAQNFGTLLLTNYETSWYPSNYEGYEMIQNGELGELFKIIVYDGHKGPQEINVNNEFLDWLTDPILNGGGAVTDFGCYGADLITWLLKGEKPISVYAELKQYKPNVYPNVDDDATIVLSYPGMEGIIHASWNWPFNRKDMHIYGKTGYIFIDDAQTIRYRLDEKSKEKTKRIDSSETSFSDPFTFFAAAIRGKIEISPTDLSSLEINLTVVEILDAARESNRTGKKIYLSR</sequence>
<dbReference type="SUPFAM" id="SSF55347">
    <property type="entry name" value="Glyceraldehyde-3-phosphate dehydrogenase-like, C-terminal domain"/>
    <property type="match status" value="1"/>
</dbReference>
<dbReference type="InterPro" id="IPR055170">
    <property type="entry name" value="GFO_IDH_MocA-like_dom"/>
</dbReference>
<organism evidence="5 6">
    <name type="scientific">Draconibacterium halophilum</name>
    <dbReference type="NCBI Taxonomy" id="2706887"/>
    <lineage>
        <taxon>Bacteria</taxon>
        <taxon>Pseudomonadati</taxon>
        <taxon>Bacteroidota</taxon>
        <taxon>Bacteroidia</taxon>
        <taxon>Marinilabiliales</taxon>
        <taxon>Prolixibacteraceae</taxon>
        <taxon>Draconibacterium</taxon>
    </lineage>
</organism>
<keyword evidence="1" id="KW-0560">Oxidoreductase</keyword>
<dbReference type="InterPro" id="IPR000683">
    <property type="entry name" value="Gfo/Idh/MocA-like_OxRdtase_N"/>
</dbReference>
<dbReference type="Gene3D" id="3.30.360.10">
    <property type="entry name" value="Dihydrodipicolinate Reductase, domain 2"/>
    <property type="match status" value="1"/>
</dbReference>
<evidence type="ECO:0000313" key="6">
    <source>
        <dbReference type="Proteomes" id="UP000474630"/>
    </source>
</evidence>
<evidence type="ECO:0000259" key="4">
    <source>
        <dbReference type="Pfam" id="PF22725"/>
    </source>
</evidence>
<feature type="chain" id="PRO_5025370900" evidence="2">
    <location>
        <begin position="20"/>
        <end position="362"/>
    </location>
</feature>